<evidence type="ECO:0000256" key="10">
    <source>
        <dbReference type="PROSITE-ProRule" id="PRU10143"/>
    </source>
</evidence>
<dbReference type="eggNOG" id="COG4771">
    <property type="taxonomic scope" value="Bacteria"/>
</dbReference>
<dbReference type="InterPro" id="IPR010916">
    <property type="entry name" value="TonB_box_CS"/>
</dbReference>
<dbReference type="InterPro" id="IPR037066">
    <property type="entry name" value="Plug_dom_sf"/>
</dbReference>
<feature type="domain" description="TonB-dependent receptor-like beta-barrel" evidence="13">
    <location>
        <begin position="337"/>
        <end position="859"/>
    </location>
</feature>
<feature type="signal peptide" evidence="12">
    <location>
        <begin position="1"/>
        <end position="18"/>
    </location>
</feature>
<dbReference type="InterPro" id="IPR000531">
    <property type="entry name" value="Beta-barrel_TonB"/>
</dbReference>
<dbReference type="Proteomes" id="UP000027037">
    <property type="component" value="Unassembled WGS sequence"/>
</dbReference>
<keyword evidence="2 9" id="KW-0813">Transport</keyword>
<evidence type="ECO:0000313" key="15">
    <source>
        <dbReference type="EMBL" id="KCZ52613.1"/>
    </source>
</evidence>
<protein>
    <recommendedName>
        <fullName evidence="17">TonB-dependent receptor</fullName>
    </recommendedName>
</protein>
<dbReference type="PROSITE" id="PS00430">
    <property type="entry name" value="TONB_DEPENDENT_REC_1"/>
    <property type="match status" value="1"/>
</dbReference>
<feature type="domain" description="TonB-dependent receptor plug" evidence="14">
    <location>
        <begin position="55"/>
        <end position="169"/>
    </location>
</feature>
<keyword evidence="4 9" id="KW-0812">Transmembrane</keyword>
<accession>A0A062U4D6</accession>
<evidence type="ECO:0000313" key="16">
    <source>
        <dbReference type="Proteomes" id="UP000027037"/>
    </source>
</evidence>
<dbReference type="PANTHER" id="PTHR47234:SF2">
    <property type="entry name" value="TONB-DEPENDENT RECEPTOR"/>
    <property type="match status" value="1"/>
</dbReference>
<dbReference type="InterPro" id="IPR012910">
    <property type="entry name" value="Plug_dom"/>
</dbReference>
<keyword evidence="3 9" id="KW-1134">Transmembrane beta strand</keyword>
<evidence type="ECO:0000256" key="6">
    <source>
        <dbReference type="ARBA" id="ARBA00023077"/>
    </source>
</evidence>
<dbReference type="Gene3D" id="2.40.170.20">
    <property type="entry name" value="TonB-dependent receptor, beta-barrel domain"/>
    <property type="match status" value="1"/>
</dbReference>
<dbReference type="InterPro" id="IPR039426">
    <property type="entry name" value="TonB-dep_rcpt-like"/>
</dbReference>
<keyword evidence="8 9" id="KW-0998">Cell outer membrane</keyword>
<keyword evidence="5 12" id="KW-0732">Signal</keyword>
<keyword evidence="7 9" id="KW-0472">Membrane</keyword>
<dbReference type="Pfam" id="PF00593">
    <property type="entry name" value="TonB_dep_Rec_b-barrel"/>
    <property type="match status" value="1"/>
</dbReference>
<evidence type="ECO:0000256" key="11">
    <source>
        <dbReference type="RuleBase" id="RU003357"/>
    </source>
</evidence>
<dbReference type="PROSITE" id="PS52016">
    <property type="entry name" value="TONB_DEPENDENT_REC_3"/>
    <property type="match status" value="1"/>
</dbReference>
<dbReference type="AlphaFoldDB" id="A0A062U4D6"/>
<proteinExistence type="inferred from homology"/>
<comment type="subcellular location">
    <subcellularLocation>
        <location evidence="1 9">Cell outer membrane</location>
        <topology evidence="1 9">Multi-pass membrane protein</topology>
    </subcellularLocation>
</comment>
<dbReference type="CDD" id="cd01347">
    <property type="entry name" value="ligand_gated_channel"/>
    <property type="match status" value="1"/>
</dbReference>
<evidence type="ECO:0000256" key="8">
    <source>
        <dbReference type="ARBA" id="ARBA00023237"/>
    </source>
</evidence>
<organism evidence="15 16">
    <name type="scientific">Hyphomonas beringensis</name>
    <dbReference type="NCBI Taxonomy" id="1280946"/>
    <lineage>
        <taxon>Bacteria</taxon>
        <taxon>Pseudomonadati</taxon>
        <taxon>Pseudomonadota</taxon>
        <taxon>Alphaproteobacteria</taxon>
        <taxon>Hyphomonadales</taxon>
        <taxon>Hyphomonadaceae</taxon>
        <taxon>Hyphomonas</taxon>
    </lineage>
</organism>
<sequence length="895" mass="96709">MKHLQTLLLAGTSLAALAATNYNTAFAQEAPQDQDAVQETVIVTGSRIVRDDLTSVGPMSIYDEDQIKNLGITNVETLLQRAPFSAGFAGNANAAYWVGGGWGTAQVNLRGLGVNRTLVLLNGRRVVAGGSGANDSVDLNMIPVSILDRVEVLKDGASAVYGADAVAGVVNLITKDAFDGLQIEGKYGVTGEGDGEEYLLDLTWGVQNDRGSLMLNMNYQDNQAAPLSPRAPCSLADLDGNGSLECTPGSSATAGGRAVLPNGDQINFIGGDVYEPFDIQKHGFNFNPYFNASNPVERLSFSAFGKYRLNDTTNFFSEALFNWRTSTQPASPATLKDIEISASHPTNPTGEDIIVLRRRTTEFGARTFEQDVETWRIVAGLEGEFGSGWQYDIALNWGRNTATDALLNNINTRRFAETLDPNLCGSNGIPCADILGEGDLTQEVGDYILVNQRDTGGNEQRSLTGNLTGQVFDLPAGPVGIAVGFEVREDEGWLEPDALLASGDALGSAQDAIRGSIKASEIYGEINLPLLKDAAFADVLDLDAAVRYSDYDLFGGDTNYKLGLNWQVVPSFKLRGTWSTAFRVPSVRELFSGVSEAQLPTTDPCSNYADLDPSSTIYQNCQAAGVPINFEQFGSVILTDQGGNPDLEPETSETFTLGLVAEPDFVPGLSVTVDYFDIEIEDAIRQTSGSAKLASCYTTPGFSHPFCDSSQHTRNPLTGDVNFLSAQSSNTGDETMRGIDFGVFHTGQLGQLDSHVELQATYLIDYETVAFDGADPFEYVGGVGCCEGGYPEWRGQMSWTLSSDRWGATWNAQYIGEATDLYGDPEGVGYNIDPVIYHNLQGRYRVSDTAELGFGIDNLFDEKAPFVQSWSDGNTDTMTYSLLGRFFYMRATLNY</sequence>
<comment type="caution">
    <text evidence="15">The sequence shown here is derived from an EMBL/GenBank/DDBJ whole genome shotgun (WGS) entry which is preliminary data.</text>
</comment>
<evidence type="ECO:0000256" key="3">
    <source>
        <dbReference type="ARBA" id="ARBA00022452"/>
    </source>
</evidence>
<dbReference type="EMBL" id="AWFF01000065">
    <property type="protein sequence ID" value="KCZ52613.1"/>
    <property type="molecule type" value="Genomic_DNA"/>
</dbReference>
<evidence type="ECO:0000256" key="4">
    <source>
        <dbReference type="ARBA" id="ARBA00022692"/>
    </source>
</evidence>
<evidence type="ECO:0000256" key="1">
    <source>
        <dbReference type="ARBA" id="ARBA00004571"/>
    </source>
</evidence>
<dbReference type="PANTHER" id="PTHR47234">
    <property type="match status" value="1"/>
</dbReference>
<dbReference type="GO" id="GO:0009279">
    <property type="term" value="C:cell outer membrane"/>
    <property type="evidence" value="ECO:0007669"/>
    <property type="project" value="UniProtKB-SubCell"/>
</dbReference>
<dbReference type="Gene3D" id="2.170.130.10">
    <property type="entry name" value="TonB-dependent receptor, plug domain"/>
    <property type="match status" value="1"/>
</dbReference>
<evidence type="ECO:0000256" key="9">
    <source>
        <dbReference type="PROSITE-ProRule" id="PRU01360"/>
    </source>
</evidence>
<dbReference type="PATRIC" id="fig|1280946.3.peg.3020"/>
<dbReference type="SUPFAM" id="SSF56935">
    <property type="entry name" value="Porins"/>
    <property type="match status" value="1"/>
</dbReference>
<reference evidence="15 16" key="1">
    <citation type="journal article" date="2014" name="Antonie Van Leeuwenhoek">
        <title>Hyphomonas beringensis sp. nov. and Hyphomonas chukchiensis sp. nov., isolated from surface seawater of the Bering Sea and Chukchi Sea.</title>
        <authorList>
            <person name="Li C."/>
            <person name="Lai Q."/>
            <person name="Li G."/>
            <person name="Dong C."/>
            <person name="Wang J."/>
            <person name="Liao Y."/>
            <person name="Shao Z."/>
        </authorList>
    </citation>
    <scope>NUCLEOTIDE SEQUENCE [LARGE SCALE GENOMIC DNA]</scope>
    <source>
        <strain evidence="15 16">25B14_1</strain>
    </source>
</reference>
<keyword evidence="6 10" id="KW-0798">TonB box</keyword>
<comment type="similarity">
    <text evidence="9 11">Belongs to the TonB-dependent receptor family.</text>
</comment>
<dbReference type="RefSeq" id="WP_034798380.1">
    <property type="nucleotide sequence ID" value="NZ_AWFF01000065.1"/>
</dbReference>
<evidence type="ECO:0000259" key="13">
    <source>
        <dbReference type="Pfam" id="PF00593"/>
    </source>
</evidence>
<evidence type="ECO:0000259" key="14">
    <source>
        <dbReference type="Pfam" id="PF07715"/>
    </source>
</evidence>
<evidence type="ECO:0008006" key="17">
    <source>
        <dbReference type="Google" id="ProtNLM"/>
    </source>
</evidence>
<keyword evidence="16" id="KW-1185">Reference proteome</keyword>
<dbReference type="InterPro" id="IPR036942">
    <property type="entry name" value="Beta-barrel_TonB_sf"/>
</dbReference>
<dbReference type="Pfam" id="PF07715">
    <property type="entry name" value="Plug"/>
    <property type="match status" value="1"/>
</dbReference>
<evidence type="ECO:0000256" key="12">
    <source>
        <dbReference type="SAM" id="SignalP"/>
    </source>
</evidence>
<feature type="short sequence motif" description="TonB box" evidence="10">
    <location>
        <begin position="40"/>
        <end position="46"/>
    </location>
</feature>
<evidence type="ECO:0000256" key="5">
    <source>
        <dbReference type="ARBA" id="ARBA00022729"/>
    </source>
</evidence>
<gene>
    <name evidence="15" type="ORF">HY29_04860</name>
</gene>
<evidence type="ECO:0000256" key="2">
    <source>
        <dbReference type="ARBA" id="ARBA00022448"/>
    </source>
</evidence>
<dbReference type="OrthoDB" id="7051241at2"/>
<name>A0A062U4D6_9PROT</name>
<feature type="chain" id="PRO_5001618830" description="TonB-dependent receptor" evidence="12">
    <location>
        <begin position="19"/>
        <end position="895"/>
    </location>
</feature>
<evidence type="ECO:0000256" key="7">
    <source>
        <dbReference type="ARBA" id="ARBA00023136"/>
    </source>
</evidence>
<dbReference type="eggNOG" id="COG1629">
    <property type="taxonomic scope" value="Bacteria"/>
</dbReference>
<dbReference type="STRING" id="1280946.HY29_04860"/>